<dbReference type="PANTHER" id="PTHR16897">
    <property type="entry name" value="OS10G0105400 PROTEIN"/>
    <property type="match status" value="1"/>
</dbReference>
<name>A0A8B8D3S5_CRAVI</name>
<gene>
    <name evidence="2" type="primary">LOC111124215</name>
</gene>
<dbReference type="PANTHER" id="PTHR16897:SF2">
    <property type="entry name" value="OS03G0226600 PROTEIN"/>
    <property type="match status" value="1"/>
</dbReference>
<dbReference type="AlphaFoldDB" id="A0A8B8D3S5"/>
<proteinExistence type="predicted"/>
<reference evidence="2" key="1">
    <citation type="submission" date="2025-08" db="UniProtKB">
        <authorList>
            <consortium name="RefSeq"/>
        </authorList>
    </citation>
    <scope>IDENTIFICATION</scope>
    <source>
        <tissue evidence="2">Whole sample</tissue>
    </source>
</reference>
<keyword evidence="1" id="KW-1185">Reference proteome</keyword>
<sequence>MYGKTIVWFLRKNTSWSQQACAFDKYCLQSTTSTNGIGRFNTEDLPADKYFICASFENTSELTTHLENSFLCGNGFVVDDSPPNGGRVEILSDSQEFITNKDGLEIHWSGFYDNAISDEELGIGKYEIYIGSSPGAQDVVKSRNVGMQNSIYISNLSLSNGMTYFATVKAFDIAGHDRRVSSLGKTLDLTAPEVGKIFVGNPGSHNAILSTVDLFVRWEGFADKESGIKDILLGVGSTNESTDILDFYLVEGEFASIKESISMLDGYQYFIILKIVNHAGLYTIAASEPFMFDRSPPQSGLVYDGITNDIDYQYDTRTYNCFWLRFVDPHTDIEYFEVGLGTKPFLLDVFPNSNVGLRQNFTWSGVFEPGVMYFATVTACNRGGLCTVESSNGVIMDDSPPVPGLVHVGFSGYHEPFLPQKYV</sequence>
<protein>
    <submittedName>
        <fullName evidence="2">Uncharacterized protein LOC111124215</fullName>
    </submittedName>
</protein>
<dbReference type="KEGG" id="cvn:111124215"/>
<organism evidence="1 2">
    <name type="scientific">Crassostrea virginica</name>
    <name type="common">Eastern oyster</name>
    <dbReference type="NCBI Taxonomy" id="6565"/>
    <lineage>
        <taxon>Eukaryota</taxon>
        <taxon>Metazoa</taxon>
        <taxon>Spiralia</taxon>
        <taxon>Lophotrochozoa</taxon>
        <taxon>Mollusca</taxon>
        <taxon>Bivalvia</taxon>
        <taxon>Autobranchia</taxon>
        <taxon>Pteriomorphia</taxon>
        <taxon>Ostreida</taxon>
        <taxon>Ostreoidea</taxon>
        <taxon>Ostreidae</taxon>
        <taxon>Crassostrea</taxon>
    </lineage>
</organism>
<evidence type="ECO:0000313" key="1">
    <source>
        <dbReference type="Proteomes" id="UP000694844"/>
    </source>
</evidence>
<dbReference type="RefSeq" id="XP_022322782.1">
    <property type="nucleotide sequence ID" value="XM_022467074.1"/>
</dbReference>
<dbReference type="OrthoDB" id="6114161at2759"/>
<dbReference type="Proteomes" id="UP000694844">
    <property type="component" value="Chromosome 3"/>
</dbReference>
<accession>A0A8B8D3S5</accession>
<dbReference type="GeneID" id="111124215"/>
<evidence type="ECO:0000313" key="2">
    <source>
        <dbReference type="RefSeq" id="XP_022322782.1"/>
    </source>
</evidence>